<evidence type="ECO:0000256" key="3">
    <source>
        <dbReference type="ARBA" id="ARBA00022989"/>
    </source>
</evidence>
<comment type="subcellular location">
    <subcellularLocation>
        <location evidence="1">Endomembrane system</location>
        <topology evidence="1">Multi-pass membrane protein</topology>
    </subcellularLocation>
</comment>
<dbReference type="EMBL" id="HACA01027758">
    <property type="protein sequence ID" value="CDW45119.1"/>
    <property type="molecule type" value="Transcribed_RNA"/>
</dbReference>
<dbReference type="OrthoDB" id="68581at2759"/>
<evidence type="ECO:0000256" key="1">
    <source>
        <dbReference type="ARBA" id="ARBA00004127"/>
    </source>
</evidence>
<dbReference type="GO" id="GO:0005789">
    <property type="term" value="C:endoplasmic reticulum membrane"/>
    <property type="evidence" value="ECO:0007669"/>
    <property type="project" value="TreeGrafter"/>
</dbReference>
<dbReference type="GO" id="GO:0006506">
    <property type="term" value="P:GPI anchor biosynthetic process"/>
    <property type="evidence" value="ECO:0007669"/>
    <property type="project" value="TreeGrafter"/>
</dbReference>
<reference evidence="6" key="1">
    <citation type="submission" date="2014-05" db="EMBL/GenBank/DDBJ databases">
        <authorList>
            <person name="Chronopoulou M."/>
        </authorList>
    </citation>
    <scope>NUCLEOTIDE SEQUENCE</scope>
    <source>
        <tissue evidence="6">Whole organism</tissue>
    </source>
</reference>
<evidence type="ECO:0000313" key="6">
    <source>
        <dbReference type="EMBL" id="CDW45119.1"/>
    </source>
</evidence>
<dbReference type="InterPro" id="IPR039545">
    <property type="entry name" value="PGAP2"/>
</dbReference>
<accession>A0A0K2V3P4</accession>
<dbReference type="PANTHER" id="PTHR12892">
    <property type="entry name" value="FGF RECEPTOR ACTIVATING PROTEIN 1"/>
    <property type="match status" value="1"/>
</dbReference>
<sequence length="100" mass="11787">HGGPYYYLLADHTFVTMRQRSKPKMSDKEYRYMTSSSLQPSFRFYFRSLASVTVALPFFALIFVVLYSYFFDFKRTTHTHCKVWNFAPSISSAIGVFRPQ</sequence>
<evidence type="ECO:0000256" key="5">
    <source>
        <dbReference type="SAM" id="Phobius"/>
    </source>
</evidence>
<keyword evidence="4 5" id="KW-0472">Membrane</keyword>
<name>A0A0K2V3P4_LEPSM</name>
<dbReference type="AlphaFoldDB" id="A0A0K2V3P4"/>
<dbReference type="PANTHER" id="PTHR12892:SF11">
    <property type="entry name" value="POST-GPI ATTACHMENT TO PROTEINS FACTOR 2"/>
    <property type="match status" value="1"/>
</dbReference>
<dbReference type="GO" id="GO:0000139">
    <property type="term" value="C:Golgi membrane"/>
    <property type="evidence" value="ECO:0007669"/>
    <property type="project" value="InterPro"/>
</dbReference>
<proteinExistence type="predicted"/>
<keyword evidence="2 5" id="KW-0812">Transmembrane</keyword>
<organism evidence="6">
    <name type="scientific">Lepeophtheirus salmonis</name>
    <name type="common">Salmon louse</name>
    <name type="synonym">Caligus salmonis</name>
    <dbReference type="NCBI Taxonomy" id="72036"/>
    <lineage>
        <taxon>Eukaryota</taxon>
        <taxon>Metazoa</taxon>
        <taxon>Ecdysozoa</taxon>
        <taxon>Arthropoda</taxon>
        <taxon>Crustacea</taxon>
        <taxon>Multicrustacea</taxon>
        <taxon>Hexanauplia</taxon>
        <taxon>Copepoda</taxon>
        <taxon>Siphonostomatoida</taxon>
        <taxon>Caligidae</taxon>
        <taxon>Lepeophtheirus</taxon>
    </lineage>
</organism>
<feature type="non-terminal residue" evidence="6">
    <location>
        <position position="1"/>
    </location>
</feature>
<protein>
    <submittedName>
        <fullName evidence="6">PostGPI attachment to proteins factor 2 [Apis mellifera]</fullName>
    </submittedName>
</protein>
<keyword evidence="3 5" id="KW-1133">Transmembrane helix</keyword>
<feature type="transmembrane region" description="Helical" evidence="5">
    <location>
        <begin position="44"/>
        <end position="70"/>
    </location>
</feature>
<evidence type="ECO:0000256" key="2">
    <source>
        <dbReference type="ARBA" id="ARBA00022692"/>
    </source>
</evidence>
<evidence type="ECO:0000256" key="4">
    <source>
        <dbReference type="ARBA" id="ARBA00023136"/>
    </source>
</evidence>